<evidence type="ECO:0000313" key="4">
    <source>
        <dbReference type="Proteomes" id="UP000029493"/>
    </source>
</evidence>
<dbReference type="RefSeq" id="WP_038414462.1">
    <property type="nucleotide sequence ID" value="NZ_CP009455.1"/>
</dbReference>
<keyword evidence="4" id="KW-1185">Reference proteome</keyword>
<dbReference type="NCBIfam" id="NF008473">
    <property type="entry name" value="PRK11370.1"/>
    <property type="match status" value="1"/>
</dbReference>
<evidence type="ECO:0000259" key="2">
    <source>
        <dbReference type="Pfam" id="PF03795"/>
    </source>
</evidence>
<protein>
    <recommendedName>
        <fullName evidence="2">YCII-related domain-containing protein</fullName>
    </recommendedName>
</protein>
<dbReference type="AlphaFoldDB" id="A0A089WWR0"/>
<name>A0A089WWR0_9PSED</name>
<dbReference type="InterPro" id="IPR011008">
    <property type="entry name" value="Dimeric_a/b-barrel"/>
</dbReference>
<dbReference type="Proteomes" id="UP000029493">
    <property type="component" value="Chromosome"/>
</dbReference>
<dbReference type="OrthoDB" id="9797014at2"/>
<proteinExistence type="inferred from homology"/>
<evidence type="ECO:0000256" key="1">
    <source>
        <dbReference type="ARBA" id="ARBA00007689"/>
    </source>
</evidence>
<dbReference type="Pfam" id="PF03795">
    <property type="entry name" value="YCII"/>
    <property type="match status" value="1"/>
</dbReference>
<reference evidence="3 4" key="1">
    <citation type="submission" date="2014-09" db="EMBL/GenBank/DDBJ databases">
        <authorList>
            <person name="Chan K.-G."/>
        </authorList>
    </citation>
    <scope>NUCLEOTIDE SEQUENCE [LARGE SCALE GENOMIC DNA]</scope>
    <source>
        <strain evidence="3 4">ND07</strain>
    </source>
</reference>
<dbReference type="STRING" id="157783.LK03_21460"/>
<dbReference type="KEGG" id="psw:LK03_21460"/>
<evidence type="ECO:0000313" key="3">
    <source>
        <dbReference type="EMBL" id="AIR91664.1"/>
    </source>
</evidence>
<gene>
    <name evidence="3" type="ORF">LK03_21460</name>
</gene>
<feature type="domain" description="YCII-related" evidence="2">
    <location>
        <begin position="1"/>
        <end position="95"/>
    </location>
</feature>
<sequence>MLYAIIASDVENSLEKRLAARPAHIARLRELQAEGRVVLAGPHPAIDSNDPGAAGFSGSLIVAEFESLTAAQAWAEADPYVAAGVYGQVQVKPFKQVLP</sequence>
<dbReference type="SUPFAM" id="SSF54909">
    <property type="entry name" value="Dimeric alpha+beta barrel"/>
    <property type="match status" value="1"/>
</dbReference>
<dbReference type="eggNOG" id="COG2350">
    <property type="taxonomic scope" value="Bacteria"/>
</dbReference>
<dbReference type="PANTHER" id="PTHR33606">
    <property type="entry name" value="PROTEIN YCII"/>
    <property type="match status" value="1"/>
</dbReference>
<dbReference type="PANTHER" id="PTHR33606:SF3">
    <property type="entry name" value="PROTEIN YCII"/>
    <property type="match status" value="1"/>
</dbReference>
<dbReference type="EMBL" id="CP009455">
    <property type="protein sequence ID" value="AIR91664.1"/>
    <property type="molecule type" value="Genomic_DNA"/>
</dbReference>
<dbReference type="InterPro" id="IPR005545">
    <property type="entry name" value="YCII"/>
</dbReference>
<comment type="similarity">
    <text evidence="1">Belongs to the YciI family.</text>
</comment>
<accession>A0A089WWR0</accession>
<dbReference type="InterPro" id="IPR051807">
    <property type="entry name" value="Sec-metab_biosynth-assoc"/>
</dbReference>
<dbReference type="Gene3D" id="3.30.70.1060">
    <property type="entry name" value="Dimeric alpha+beta barrel"/>
    <property type="match status" value="1"/>
</dbReference>
<organism evidence="3 4">
    <name type="scientific">Pseudomonas cremoricolorata</name>
    <dbReference type="NCBI Taxonomy" id="157783"/>
    <lineage>
        <taxon>Bacteria</taxon>
        <taxon>Pseudomonadati</taxon>
        <taxon>Pseudomonadota</taxon>
        <taxon>Gammaproteobacteria</taxon>
        <taxon>Pseudomonadales</taxon>
        <taxon>Pseudomonadaceae</taxon>
        <taxon>Pseudomonas</taxon>
    </lineage>
</organism>